<dbReference type="SUPFAM" id="SSF56925">
    <property type="entry name" value="OMPA-like"/>
    <property type="match status" value="1"/>
</dbReference>
<feature type="domain" description="Outer membrane protein beta-barrel" evidence="3">
    <location>
        <begin position="9"/>
        <end position="162"/>
    </location>
</feature>
<comment type="caution">
    <text evidence="4">The sequence shown here is derived from an EMBL/GenBank/DDBJ whole genome shotgun (WGS) entry which is preliminary data.</text>
</comment>
<keyword evidence="5" id="KW-1185">Reference proteome</keyword>
<dbReference type="EMBL" id="PQVF01000006">
    <property type="protein sequence ID" value="POY36758.1"/>
    <property type="molecule type" value="Genomic_DNA"/>
</dbReference>
<evidence type="ECO:0000256" key="1">
    <source>
        <dbReference type="ARBA" id="ARBA00022729"/>
    </source>
</evidence>
<evidence type="ECO:0000259" key="3">
    <source>
        <dbReference type="Pfam" id="PF13505"/>
    </source>
</evidence>
<evidence type="ECO:0000256" key="2">
    <source>
        <dbReference type="SAM" id="SignalP"/>
    </source>
</evidence>
<dbReference type="Proteomes" id="UP000236893">
    <property type="component" value="Unassembled WGS sequence"/>
</dbReference>
<keyword evidence="1 2" id="KW-0732">Signal</keyword>
<gene>
    <name evidence="4" type="ORF">C3K47_10395</name>
</gene>
<proteinExistence type="predicted"/>
<dbReference type="RefSeq" id="WP_103789061.1">
    <property type="nucleotide sequence ID" value="NZ_PQVF01000006.1"/>
</dbReference>
<dbReference type="OrthoDB" id="1118003at2"/>
<accession>A0A2S5A2D6</accession>
<dbReference type="Gene3D" id="2.40.160.20">
    <property type="match status" value="1"/>
</dbReference>
<protein>
    <recommendedName>
        <fullName evidence="3">Outer membrane protein beta-barrel domain-containing protein</fullName>
    </recommendedName>
</protein>
<dbReference type="InterPro" id="IPR027385">
    <property type="entry name" value="Beta-barrel_OMP"/>
</dbReference>
<dbReference type="InterPro" id="IPR011250">
    <property type="entry name" value="OMP/PagP_B-barrel"/>
</dbReference>
<feature type="signal peptide" evidence="2">
    <location>
        <begin position="1"/>
        <end position="22"/>
    </location>
</feature>
<reference evidence="4 5" key="1">
    <citation type="submission" date="2018-01" db="EMBL/GenBank/DDBJ databases">
        <authorList>
            <person name="Gaut B.S."/>
            <person name="Morton B.R."/>
            <person name="Clegg M.T."/>
            <person name="Duvall M.R."/>
        </authorList>
    </citation>
    <scope>NUCLEOTIDE SEQUENCE [LARGE SCALE GENOMIC DNA]</scope>
    <source>
        <strain evidence="4 5">HR-AV</strain>
    </source>
</reference>
<evidence type="ECO:0000313" key="4">
    <source>
        <dbReference type="EMBL" id="POY36758.1"/>
    </source>
</evidence>
<feature type="chain" id="PRO_5015759964" description="Outer membrane protein beta-barrel domain-containing protein" evidence="2">
    <location>
        <begin position="23"/>
        <end position="175"/>
    </location>
</feature>
<dbReference type="Pfam" id="PF13505">
    <property type="entry name" value="OMP_b-brl"/>
    <property type="match status" value="1"/>
</dbReference>
<dbReference type="AlphaFoldDB" id="A0A2S5A2D6"/>
<sequence length="175" mass="19167">MKTFKFLLIAFVLTLTCIKTHAQTTLGKYSVNAGFGVGTYGFEGSGGLPLTASVERTFASNISAGVHLMYVQTKYDSDIRYSNMVLGLRGSYHFNELFKIENPKIDLYGGAGLLYRHYKVKYTGDDEFYGISSSDGEVGVDLHVGGRYMFTNHVGAHAELGYGVSPVQLGVAFKF</sequence>
<evidence type="ECO:0000313" key="5">
    <source>
        <dbReference type="Proteomes" id="UP000236893"/>
    </source>
</evidence>
<name>A0A2S5A2D6_9SPHI</name>
<organism evidence="4 5">
    <name type="scientific">Solitalea longa</name>
    <dbReference type="NCBI Taxonomy" id="2079460"/>
    <lineage>
        <taxon>Bacteria</taxon>
        <taxon>Pseudomonadati</taxon>
        <taxon>Bacteroidota</taxon>
        <taxon>Sphingobacteriia</taxon>
        <taxon>Sphingobacteriales</taxon>
        <taxon>Sphingobacteriaceae</taxon>
        <taxon>Solitalea</taxon>
    </lineage>
</organism>